<keyword evidence="5 6" id="KW-0472">Membrane</keyword>
<dbReference type="PANTHER" id="PTHR30213">
    <property type="entry name" value="INNER MEMBRANE PROTEIN YHJD"/>
    <property type="match status" value="1"/>
</dbReference>
<evidence type="ECO:0000256" key="3">
    <source>
        <dbReference type="ARBA" id="ARBA00022692"/>
    </source>
</evidence>
<feature type="transmembrane region" description="Helical" evidence="6">
    <location>
        <begin position="246"/>
        <end position="265"/>
    </location>
</feature>
<dbReference type="Proteomes" id="UP000278440">
    <property type="component" value="Unassembled WGS sequence"/>
</dbReference>
<dbReference type="InterPro" id="IPR017039">
    <property type="entry name" value="Virul_fac_BrkB"/>
</dbReference>
<evidence type="ECO:0000256" key="6">
    <source>
        <dbReference type="SAM" id="Phobius"/>
    </source>
</evidence>
<evidence type="ECO:0000256" key="4">
    <source>
        <dbReference type="ARBA" id="ARBA00022989"/>
    </source>
</evidence>
<accession>A0A495XUR0</accession>
<keyword evidence="2" id="KW-1003">Cell membrane</keyword>
<dbReference type="Pfam" id="PF03631">
    <property type="entry name" value="Virul_fac_BrkB"/>
    <property type="match status" value="1"/>
</dbReference>
<sequence length="379" mass="39725">MRLWERIQRHRPYTAYKRYGDANGDLLASGVAYYSFFSVFPAVALAFAVFGFFLQGRPDLIETIASSLNRVLPNMIRTQENPDSGFISISAPNTLTLTITGVVAFVTLLLAGLGWIGALRTGMRTIFGLTSSPGNAVTTKLRDLGVLLLLGIGIAVSALLTTVAGGLADTVAGWVGLDGADWVVTLVGIVMGVVFDTFIMVVMLRLLTGVPLPGRNLLQGALFGATLLTVLKVFGASLIANATDNPLLGAVAVAVGLLFWLNLMARAVLLSAAWAAIHVDIPTLVDDQAVGPFARIVRPAFVTTLRPDADVALVPYAGGPPRAGRAAAAREQGAVAVDTRPDAGGLRSRDRVDLASGAVVGAAAAGVASRVVRTLRRRR</sequence>
<keyword evidence="3 6" id="KW-0812">Transmembrane</keyword>
<organism evidence="7 8">
    <name type="scientific">Terracoccus luteus</name>
    <dbReference type="NCBI Taxonomy" id="53356"/>
    <lineage>
        <taxon>Bacteria</taxon>
        <taxon>Bacillati</taxon>
        <taxon>Actinomycetota</taxon>
        <taxon>Actinomycetes</taxon>
        <taxon>Micrococcales</taxon>
        <taxon>Intrasporangiaceae</taxon>
        <taxon>Terracoccus</taxon>
    </lineage>
</organism>
<reference evidence="7 8" key="1">
    <citation type="submission" date="2018-10" db="EMBL/GenBank/DDBJ databases">
        <title>Sequencing the genomes of 1000 actinobacteria strains.</title>
        <authorList>
            <person name="Klenk H.-P."/>
        </authorList>
    </citation>
    <scope>NUCLEOTIDE SEQUENCE [LARGE SCALE GENOMIC DNA]</scope>
    <source>
        <strain evidence="7 8">DSM 44267</strain>
    </source>
</reference>
<dbReference type="EMBL" id="RBXT01000001">
    <property type="protein sequence ID" value="RKT78291.1"/>
    <property type="molecule type" value="Genomic_DNA"/>
</dbReference>
<evidence type="ECO:0000313" key="7">
    <source>
        <dbReference type="EMBL" id="RKT78291.1"/>
    </source>
</evidence>
<proteinExistence type="predicted"/>
<evidence type="ECO:0000256" key="5">
    <source>
        <dbReference type="ARBA" id="ARBA00023136"/>
    </source>
</evidence>
<feature type="transmembrane region" description="Helical" evidence="6">
    <location>
        <begin position="31"/>
        <end position="54"/>
    </location>
</feature>
<feature type="transmembrane region" description="Helical" evidence="6">
    <location>
        <begin position="216"/>
        <end position="240"/>
    </location>
</feature>
<evidence type="ECO:0000313" key="8">
    <source>
        <dbReference type="Proteomes" id="UP000278440"/>
    </source>
</evidence>
<dbReference type="PANTHER" id="PTHR30213:SF1">
    <property type="entry name" value="INNER MEMBRANE PROTEIN YHJD"/>
    <property type="match status" value="1"/>
</dbReference>
<dbReference type="AlphaFoldDB" id="A0A495XUR0"/>
<evidence type="ECO:0000256" key="2">
    <source>
        <dbReference type="ARBA" id="ARBA00022475"/>
    </source>
</evidence>
<dbReference type="GO" id="GO:0005886">
    <property type="term" value="C:plasma membrane"/>
    <property type="evidence" value="ECO:0007669"/>
    <property type="project" value="UniProtKB-SubCell"/>
</dbReference>
<name>A0A495XUR0_9MICO</name>
<feature type="transmembrane region" description="Helical" evidence="6">
    <location>
        <begin position="146"/>
        <end position="168"/>
    </location>
</feature>
<feature type="transmembrane region" description="Helical" evidence="6">
    <location>
        <begin position="180"/>
        <end position="204"/>
    </location>
</feature>
<gene>
    <name evidence="7" type="ORF">DFJ68_1734</name>
</gene>
<protein>
    <submittedName>
        <fullName evidence="7">Membrane protein</fullName>
    </submittedName>
</protein>
<evidence type="ECO:0000256" key="1">
    <source>
        <dbReference type="ARBA" id="ARBA00004651"/>
    </source>
</evidence>
<keyword evidence="8" id="KW-1185">Reference proteome</keyword>
<comment type="subcellular location">
    <subcellularLocation>
        <location evidence="1">Cell membrane</location>
        <topology evidence="1">Multi-pass membrane protein</topology>
    </subcellularLocation>
</comment>
<comment type="caution">
    <text evidence="7">The sequence shown here is derived from an EMBL/GenBank/DDBJ whole genome shotgun (WGS) entry which is preliminary data.</text>
</comment>
<feature type="transmembrane region" description="Helical" evidence="6">
    <location>
        <begin position="95"/>
        <end position="116"/>
    </location>
</feature>
<keyword evidence="4 6" id="KW-1133">Transmembrane helix</keyword>